<keyword evidence="2" id="KW-1185">Reference proteome</keyword>
<dbReference type="Gene3D" id="3.10.129.10">
    <property type="entry name" value="Hotdog Thioesterase"/>
    <property type="match status" value="1"/>
</dbReference>
<evidence type="ECO:0008006" key="3">
    <source>
        <dbReference type="Google" id="ProtNLM"/>
    </source>
</evidence>
<dbReference type="SUPFAM" id="SSF54637">
    <property type="entry name" value="Thioesterase/thiol ester dehydrase-isomerase"/>
    <property type="match status" value="1"/>
</dbReference>
<evidence type="ECO:0000313" key="2">
    <source>
        <dbReference type="Proteomes" id="UP000567179"/>
    </source>
</evidence>
<dbReference type="Proteomes" id="UP000567179">
    <property type="component" value="Unassembled WGS sequence"/>
</dbReference>
<comment type="caution">
    <text evidence="1">The sequence shown here is derived from an EMBL/GenBank/DDBJ whole genome shotgun (WGS) entry which is preliminary data.</text>
</comment>
<sequence>MIPRMQETLEFLQTPLQKELLKDISGNVPDEIKEVALKWLSIFEGTGKGFAASIKNRWKVTDVSVIPHPDDSFQKEGRVTLEVDVTPVGTPFEALSMASLADPSDYSQITGNAPEQVKEAALTWYKLLQGHTYIGFGYHVRRKLRILEVSVEPSPDDPQAECTKMVCEVEIGSEMCNAQGALDHGCMMFLIDEGSAISLLLLKIYKEHPESMIGVSQTFNIMFHDPPPRVGTTLRVVNRSISFNDGIGIGSCSTEIWDEDKHRLVVSGSQMQVQASKTKS</sequence>
<dbReference type="EMBL" id="JAACJJ010000028">
    <property type="protein sequence ID" value="KAF5322047.1"/>
    <property type="molecule type" value="Genomic_DNA"/>
</dbReference>
<accession>A0A8H5F3D1</accession>
<evidence type="ECO:0000313" key="1">
    <source>
        <dbReference type="EMBL" id="KAF5322047.1"/>
    </source>
</evidence>
<proteinExistence type="predicted"/>
<protein>
    <recommendedName>
        <fullName evidence="3">Thioesterase domain-containing protein</fullName>
    </recommendedName>
</protein>
<dbReference type="OrthoDB" id="2831072at2759"/>
<dbReference type="AlphaFoldDB" id="A0A8H5F3D1"/>
<reference evidence="1 2" key="1">
    <citation type="journal article" date="2020" name="ISME J.">
        <title>Uncovering the hidden diversity of litter-decomposition mechanisms in mushroom-forming fungi.</title>
        <authorList>
            <person name="Floudas D."/>
            <person name="Bentzer J."/>
            <person name="Ahren D."/>
            <person name="Johansson T."/>
            <person name="Persson P."/>
            <person name="Tunlid A."/>
        </authorList>
    </citation>
    <scope>NUCLEOTIDE SEQUENCE [LARGE SCALE GENOMIC DNA]</scope>
    <source>
        <strain evidence="1 2">CBS 101986</strain>
    </source>
</reference>
<organism evidence="1 2">
    <name type="scientific">Psilocybe cf. subviscida</name>
    <dbReference type="NCBI Taxonomy" id="2480587"/>
    <lineage>
        <taxon>Eukaryota</taxon>
        <taxon>Fungi</taxon>
        <taxon>Dikarya</taxon>
        <taxon>Basidiomycota</taxon>
        <taxon>Agaricomycotina</taxon>
        <taxon>Agaricomycetes</taxon>
        <taxon>Agaricomycetidae</taxon>
        <taxon>Agaricales</taxon>
        <taxon>Agaricineae</taxon>
        <taxon>Strophariaceae</taxon>
        <taxon>Psilocybe</taxon>
    </lineage>
</organism>
<dbReference type="InterPro" id="IPR029069">
    <property type="entry name" value="HotDog_dom_sf"/>
</dbReference>
<gene>
    <name evidence="1" type="ORF">D9619_000738</name>
</gene>
<name>A0A8H5F3D1_9AGAR</name>